<evidence type="ECO:0000313" key="3">
    <source>
        <dbReference type="Proteomes" id="UP001153636"/>
    </source>
</evidence>
<dbReference type="GO" id="GO:0034058">
    <property type="term" value="P:endosomal vesicle fusion"/>
    <property type="evidence" value="ECO:0007669"/>
    <property type="project" value="TreeGrafter"/>
</dbReference>
<dbReference type="OrthoDB" id="289913at2759"/>
<protein>
    <recommendedName>
        <fullName evidence="1">Vacuolar protein sorting-associated protein 8 central domain-containing protein</fullName>
    </recommendedName>
</protein>
<dbReference type="Pfam" id="PF12816">
    <property type="entry name" value="TPR_Vps8"/>
    <property type="match status" value="1"/>
</dbReference>
<evidence type="ECO:0000313" key="2">
    <source>
        <dbReference type="EMBL" id="CAH1115799.1"/>
    </source>
</evidence>
<dbReference type="GO" id="GO:0005770">
    <property type="term" value="C:late endosome"/>
    <property type="evidence" value="ECO:0007669"/>
    <property type="project" value="TreeGrafter"/>
</dbReference>
<dbReference type="PANTHER" id="PTHR12616:SF8">
    <property type="entry name" value="VACUOLAR PROTEIN SORTING-ASSOCIATED PROTEIN 8 HOMOLOG"/>
    <property type="match status" value="1"/>
</dbReference>
<dbReference type="EMBL" id="OV651821">
    <property type="protein sequence ID" value="CAH1115799.1"/>
    <property type="molecule type" value="Genomic_DNA"/>
</dbReference>
<dbReference type="InterPro" id="IPR025941">
    <property type="entry name" value="Vps8_central_dom"/>
</dbReference>
<keyword evidence="3" id="KW-1185">Reference proteome</keyword>
<gene>
    <name evidence="2" type="ORF">PSYICH_LOCUS15223</name>
</gene>
<accession>A0A9P0DCF1</accession>
<dbReference type="GO" id="GO:0006623">
    <property type="term" value="P:protein targeting to vacuole"/>
    <property type="evidence" value="ECO:0007669"/>
    <property type="project" value="InterPro"/>
</dbReference>
<evidence type="ECO:0000259" key="1">
    <source>
        <dbReference type="Pfam" id="PF12816"/>
    </source>
</evidence>
<organism evidence="2 3">
    <name type="scientific">Psylliodes chrysocephalus</name>
    <dbReference type="NCBI Taxonomy" id="3402493"/>
    <lineage>
        <taxon>Eukaryota</taxon>
        <taxon>Metazoa</taxon>
        <taxon>Ecdysozoa</taxon>
        <taxon>Arthropoda</taxon>
        <taxon>Hexapoda</taxon>
        <taxon>Insecta</taxon>
        <taxon>Pterygota</taxon>
        <taxon>Neoptera</taxon>
        <taxon>Endopterygota</taxon>
        <taxon>Coleoptera</taxon>
        <taxon>Polyphaga</taxon>
        <taxon>Cucujiformia</taxon>
        <taxon>Chrysomeloidea</taxon>
        <taxon>Chrysomelidae</taxon>
        <taxon>Galerucinae</taxon>
        <taxon>Alticini</taxon>
        <taxon>Psylliodes</taxon>
    </lineage>
</organism>
<dbReference type="InterPro" id="IPR045111">
    <property type="entry name" value="Vps41/Vps8"/>
</dbReference>
<dbReference type="GO" id="GO:0030897">
    <property type="term" value="C:HOPS complex"/>
    <property type="evidence" value="ECO:0007669"/>
    <property type="project" value="TreeGrafter"/>
</dbReference>
<sequence>MPLINRYLESLNLNPVDKDSLTAAVNCCIKLGKIDILCNELYDAISTDQNKKDWYFTLLTDQICTGTLNVLSPHTAQLLVKYLENRDQQALENVLLSLDIACLDLHQVLKICKKLKLYNAWIHITTGTLRDYTSPMTEFLCDLTPDNHKLGNILLVYVSSCLAGLGYPTGNIPEEDVPRVKHDVLRCLETTHSINSQIDEPAYPYLRALLKYNTRECLNVVELAFSQPEFSGEMGLLQRQRLVQILLQVVKPGDFSVSNLII</sequence>
<proteinExistence type="predicted"/>
<reference evidence="2" key="1">
    <citation type="submission" date="2022-01" db="EMBL/GenBank/DDBJ databases">
        <authorList>
            <person name="King R."/>
        </authorList>
    </citation>
    <scope>NUCLEOTIDE SEQUENCE</scope>
</reference>
<feature type="domain" description="Vacuolar protein sorting-associated protein 8 central" evidence="1">
    <location>
        <begin position="55"/>
        <end position="225"/>
    </location>
</feature>
<dbReference type="Proteomes" id="UP001153636">
    <property type="component" value="Chromosome 9"/>
</dbReference>
<dbReference type="PANTHER" id="PTHR12616">
    <property type="entry name" value="VACUOLAR PROTEIN SORTING VPS41"/>
    <property type="match status" value="1"/>
</dbReference>
<dbReference type="AlphaFoldDB" id="A0A9P0DCF1"/>
<name>A0A9P0DCF1_9CUCU</name>